<dbReference type="Gene3D" id="6.10.250.2560">
    <property type="match status" value="1"/>
</dbReference>
<dbReference type="GO" id="GO:0031124">
    <property type="term" value="P:mRNA 3'-end processing"/>
    <property type="evidence" value="ECO:0007669"/>
    <property type="project" value="TreeGrafter"/>
</dbReference>
<keyword evidence="4" id="KW-1185">Reference proteome</keyword>
<dbReference type="PANTHER" id="PTHR12460:SF0">
    <property type="entry name" value="CID DOMAIN-CONTAINING PROTEIN-RELATED"/>
    <property type="match status" value="1"/>
</dbReference>
<reference evidence="3" key="1">
    <citation type="submission" date="2020-06" db="EMBL/GenBank/DDBJ databases">
        <title>Draft genome of Bugula neritina, a colonial animal packing powerful symbionts and potential medicines.</title>
        <authorList>
            <person name="Rayko M."/>
        </authorList>
    </citation>
    <scope>NUCLEOTIDE SEQUENCE [LARGE SCALE GENOMIC DNA]</scope>
    <source>
        <strain evidence="3">Kwan_BN1</strain>
    </source>
</reference>
<name>A0A7J7IUI1_BUGNE</name>
<dbReference type="PROSITE" id="PS51391">
    <property type="entry name" value="CID"/>
    <property type="match status" value="1"/>
</dbReference>
<evidence type="ECO:0000259" key="2">
    <source>
        <dbReference type="PROSITE" id="PS51391"/>
    </source>
</evidence>
<dbReference type="OrthoDB" id="10069473at2759"/>
<dbReference type="PANTHER" id="PTHR12460">
    <property type="entry name" value="CYCLIN-DEPENDENT KINASE INHIBITOR-RELATED PROTEIN"/>
    <property type="match status" value="1"/>
</dbReference>
<evidence type="ECO:0000256" key="1">
    <source>
        <dbReference type="SAM" id="Coils"/>
    </source>
</evidence>
<dbReference type="InterPro" id="IPR008942">
    <property type="entry name" value="ENTH_VHS"/>
</dbReference>
<accession>A0A7J7IUI1</accession>
<dbReference type="Gene3D" id="1.25.40.90">
    <property type="match status" value="1"/>
</dbReference>
<feature type="domain" description="CID" evidence="2">
    <location>
        <begin position="1"/>
        <end position="68"/>
    </location>
</feature>
<sequence>MMCSRMEERKVALHYLINLVKSYQMHSSIQLYEQTIQKLMRIVGIWEERKIFDSNVLSSLRQVIGGAVPVSKKKRIEDVKLALQEQLAKDSPDENSDEVPDSDDMVKLITSLIESASSDAEIRQKIAGLPQTVSDASALKKIKDKAEAERLATSVEDASKMLNDYNERLAQELNDRKKLFRSLAPFVNSQREKLAESEERLKEYKQKLQDVAAARTELEHHIKSLPDFSMLPDKDAGLAPLPSAGDLFKL</sequence>
<dbReference type="InterPro" id="IPR006569">
    <property type="entry name" value="CID_dom"/>
</dbReference>
<keyword evidence="1" id="KW-0175">Coiled coil</keyword>
<proteinExistence type="predicted"/>
<evidence type="ECO:0000313" key="3">
    <source>
        <dbReference type="EMBL" id="KAF6017510.1"/>
    </source>
</evidence>
<comment type="caution">
    <text evidence="3">The sequence shown here is derived from an EMBL/GenBank/DDBJ whole genome shotgun (WGS) entry which is preliminary data.</text>
</comment>
<gene>
    <name evidence="3" type="ORF">EB796_024182</name>
</gene>
<evidence type="ECO:0000313" key="4">
    <source>
        <dbReference type="Proteomes" id="UP000593567"/>
    </source>
</evidence>
<protein>
    <submittedName>
        <fullName evidence="3">RPRD1A</fullName>
    </submittedName>
</protein>
<organism evidence="3 4">
    <name type="scientific">Bugula neritina</name>
    <name type="common">Brown bryozoan</name>
    <name type="synonym">Sertularia neritina</name>
    <dbReference type="NCBI Taxonomy" id="10212"/>
    <lineage>
        <taxon>Eukaryota</taxon>
        <taxon>Metazoa</taxon>
        <taxon>Spiralia</taxon>
        <taxon>Lophotrochozoa</taxon>
        <taxon>Bryozoa</taxon>
        <taxon>Gymnolaemata</taxon>
        <taxon>Cheilostomatida</taxon>
        <taxon>Flustrina</taxon>
        <taxon>Buguloidea</taxon>
        <taxon>Bugulidae</taxon>
        <taxon>Bugula</taxon>
    </lineage>
</organism>
<dbReference type="GO" id="GO:0000993">
    <property type="term" value="F:RNA polymerase II complex binding"/>
    <property type="evidence" value="ECO:0007669"/>
    <property type="project" value="TreeGrafter"/>
</dbReference>
<dbReference type="Proteomes" id="UP000593567">
    <property type="component" value="Unassembled WGS sequence"/>
</dbReference>
<dbReference type="AlphaFoldDB" id="A0A7J7IUI1"/>
<feature type="coiled-coil region" evidence="1">
    <location>
        <begin position="148"/>
        <end position="221"/>
    </location>
</feature>
<dbReference type="EMBL" id="VXIV02003386">
    <property type="protein sequence ID" value="KAF6017510.1"/>
    <property type="molecule type" value="Genomic_DNA"/>
</dbReference>
<dbReference type="InterPro" id="IPR032337">
    <property type="entry name" value="RPRD1A/B_C"/>
</dbReference>
<dbReference type="Pfam" id="PF16566">
    <property type="entry name" value="CREPT"/>
    <property type="match status" value="1"/>
</dbReference>